<evidence type="ECO:0000313" key="3">
    <source>
        <dbReference type="Proteomes" id="UP001417504"/>
    </source>
</evidence>
<reference evidence="2 3" key="1">
    <citation type="submission" date="2024-01" db="EMBL/GenBank/DDBJ databases">
        <title>Genome assemblies of Stephania.</title>
        <authorList>
            <person name="Yang L."/>
        </authorList>
    </citation>
    <scope>NUCLEOTIDE SEQUENCE [LARGE SCALE GENOMIC DNA]</scope>
    <source>
        <strain evidence="2">QJT</strain>
        <tissue evidence="2">Leaf</tissue>
    </source>
</reference>
<dbReference type="EMBL" id="JBBNAE010000004">
    <property type="protein sequence ID" value="KAK9130945.1"/>
    <property type="molecule type" value="Genomic_DNA"/>
</dbReference>
<protein>
    <recommendedName>
        <fullName evidence="1">Retrotransposon gag domain-containing protein</fullName>
    </recommendedName>
</protein>
<dbReference type="Pfam" id="PF03732">
    <property type="entry name" value="Retrotrans_gag"/>
    <property type="match status" value="1"/>
</dbReference>
<keyword evidence="3" id="KW-1185">Reference proteome</keyword>
<organism evidence="2 3">
    <name type="scientific">Stephania japonica</name>
    <dbReference type="NCBI Taxonomy" id="461633"/>
    <lineage>
        <taxon>Eukaryota</taxon>
        <taxon>Viridiplantae</taxon>
        <taxon>Streptophyta</taxon>
        <taxon>Embryophyta</taxon>
        <taxon>Tracheophyta</taxon>
        <taxon>Spermatophyta</taxon>
        <taxon>Magnoliopsida</taxon>
        <taxon>Ranunculales</taxon>
        <taxon>Menispermaceae</taxon>
        <taxon>Menispermoideae</taxon>
        <taxon>Cissampelideae</taxon>
        <taxon>Stephania</taxon>
    </lineage>
</organism>
<evidence type="ECO:0000259" key="1">
    <source>
        <dbReference type="Pfam" id="PF03732"/>
    </source>
</evidence>
<dbReference type="InterPro" id="IPR005162">
    <property type="entry name" value="Retrotrans_gag_dom"/>
</dbReference>
<dbReference type="Proteomes" id="UP001417504">
    <property type="component" value="Unassembled WGS sequence"/>
</dbReference>
<gene>
    <name evidence="2" type="ORF">Sjap_011432</name>
</gene>
<comment type="caution">
    <text evidence="2">The sequence shown here is derived from an EMBL/GenBank/DDBJ whole genome shotgun (WGS) entry which is preliminary data.</text>
</comment>
<proteinExistence type="predicted"/>
<dbReference type="AlphaFoldDB" id="A0AAP0P7E2"/>
<name>A0AAP0P7E2_9MAGN</name>
<sequence>MADQPDSSGGGTKDAHQRLDEMSQLVSLHGQQLEEILRLLRAQTVLVGPVVTEEVRVQTEVVPPTPIDDMSSTHIDTSIRATAEARQAREFMRHHPEKFHGGTDLEAAEKFMRSHEKIHDVLATPAHMQPSISSALLFGEADIWWRTTVASKGKPKDWAEFKERFERKYIPPTVRNLKRTEFQNIRQRSDESMMRYMDRYLRLMEYAGGAANSTPTDRRIILCMGYSTRLVR</sequence>
<evidence type="ECO:0000313" key="2">
    <source>
        <dbReference type="EMBL" id="KAK9130945.1"/>
    </source>
</evidence>
<accession>A0AAP0P7E2</accession>
<feature type="domain" description="Retrotransposon gag" evidence="1">
    <location>
        <begin position="135"/>
        <end position="208"/>
    </location>
</feature>